<evidence type="ECO:0000313" key="8">
    <source>
        <dbReference type="Ensembl" id="ENSABRP00000003317.1"/>
    </source>
</evidence>
<dbReference type="PANTHER" id="PTHR22948">
    <property type="entry name" value="TUDOR DOMAIN CONTAINING PROTEIN"/>
    <property type="match status" value="1"/>
</dbReference>
<dbReference type="CDD" id="cd20408">
    <property type="entry name" value="Tudor_TDRD1_rpt1"/>
    <property type="match status" value="1"/>
</dbReference>
<name>A0A8B9BF09_9AVES</name>
<dbReference type="Gene3D" id="2.40.50.90">
    <property type="match status" value="4"/>
</dbReference>
<proteinExistence type="predicted"/>
<evidence type="ECO:0000313" key="9">
    <source>
        <dbReference type="Proteomes" id="UP000694426"/>
    </source>
</evidence>
<evidence type="ECO:0000256" key="1">
    <source>
        <dbReference type="ARBA" id="ARBA00022723"/>
    </source>
</evidence>
<dbReference type="GO" id="GO:0033391">
    <property type="term" value="C:chromatoid body"/>
    <property type="evidence" value="ECO:0007669"/>
    <property type="project" value="Ensembl"/>
</dbReference>
<dbReference type="Pfam" id="PF01753">
    <property type="entry name" value="zf-MYND"/>
    <property type="match status" value="1"/>
</dbReference>
<dbReference type="GO" id="GO:0007281">
    <property type="term" value="P:germ cell development"/>
    <property type="evidence" value="ECO:0007669"/>
    <property type="project" value="Ensembl"/>
</dbReference>
<feature type="domain" description="Tudor" evidence="6">
    <location>
        <begin position="456"/>
        <end position="515"/>
    </location>
</feature>
<dbReference type="CDD" id="cd20409">
    <property type="entry name" value="Tudor_TDRD1_rpt2"/>
    <property type="match status" value="1"/>
</dbReference>
<dbReference type="InterPro" id="IPR035437">
    <property type="entry name" value="SNase_OB-fold_sf"/>
</dbReference>
<dbReference type="GO" id="GO:0071546">
    <property type="term" value="C:pi-body"/>
    <property type="evidence" value="ECO:0007669"/>
    <property type="project" value="Ensembl"/>
</dbReference>
<dbReference type="PROSITE" id="PS50865">
    <property type="entry name" value="ZF_MYND_2"/>
    <property type="match status" value="1"/>
</dbReference>
<feature type="region of interest" description="Disordered" evidence="5">
    <location>
        <begin position="360"/>
        <end position="385"/>
    </location>
</feature>
<sequence>MNADMMAQPLHVKDNGNKVPGSSMEGTTSRRKLPQAAGTDKRRTVSHSDLIEKPKKLQYSYENVFSIGYDKSLFNSLASPPQMRTCHHCGLFGSLRCSQCKQIYYCSVDCQKKDWPSHSVVCEPVKQNSSNNNGGKIPAKTKTGLYLKGNSTSADSLKTEEQCKKIMLSDLRSLGLKKAMEVQGTVTEFRSPSEFYIQMTSPEVLDQISKLSVKLQDCYANTVIQEHYVAIKGEVCVARNSLDQTWNRALVKDVDISQKKAQVFYIDYGKEENIPLSWIKALHKDIELLPPCAIKCSFANYDPKQRGWNEGVDIFSSQLMGKTCSVIVVDILQEEMMSRFAVDVVLPDFYKLPLEMRSNLTPGSNTKGTDSPKVSENHSMGGKGKTPEDKDLLCCGKSVAECVSVCIGDTFPGVVSHIQNPDNFFCQQMRSGRHLAELQVCLDEHCNRLPSNPDFRPASGDLCCAQFTEDNLWYRAAVITYASEDTVLVGYIDYGNFEVLQPTRLRPMTPKLMNLPAQAIRCTLAGVKPLMGAWSSEAISLMKQLVKDKVLTVKVVDKESYRSVVELVDASVIPEINISSYLLLKNCAAEESRIASLPATEISDVKQANKDTANKKKWGWNKLTLQQTVDVIVCTLYNPGEFYCQISNSELRALNLLNKSLSEYCRKTPPNVFKPESGEPCCAFFSDDGNWYRALVQNVISDGIVKVCFVDYGNVEEVPLDKIRQIPSSFLQLPFQGIKCWLSGIKPANSKWIPEATERFHAFSAGMKLQAKVTSLSGDGAGVELIDNSTGYPKVINEILTSEKLAVREDLQDKSNLPNKSDNKETSVGCWKPIELAMDETVPVCVTEVVSPDLFYAIPVQSKDHEKLLRQLIELDDYCKSYKMQSFTPKTGEACCARFSGNGRWYRALVLKVSQSTVKVLYADYGNTETLPVSNVLPITDSYLKFPFQTIICSLAGIKKAEWSPLLLDKLKEMLLNKYVTITVKGINENVNLVKVEKQCENGSVNIVDKLVTEGLICKAENSDIVHQGNGSETKCCCTELKIQLKKHEQILLFLLNKYGNPDGFSEMKKLLDC</sequence>
<reference evidence="8" key="1">
    <citation type="submission" date="2025-08" db="UniProtKB">
        <authorList>
            <consortium name="Ensembl"/>
        </authorList>
    </citation>
    <scope>IDENTIFICATION</scope>
</reference>
<keyword evidence="1" id="KW-0479">Metal-binding</keyword>
<keyword evidence="2 4" id="KW-0863">Zinc-finger</keyword>
<keyword evidence="3" id="KW-0862">Zinc</keyword>
<dbReference type="GO" id="GO:0045202">
    <property type="term" value="C:synapse"/>
    <property type="evidence" value="ECO:0007669"/>
    <property type="project" value="Ensembl"/>
</dbReference>
<reference evidence="8" key="2">
    <citation type="submission" date="2025-09" db="UniProtKB">
        <authorList>
            <consortium name="Ensembl"/>
        </authorList>
    </citation>
    <scope>IDENTIFICATION</scope>
</reference>
<evidence type="ECO:0000256" key="4">
    <source>
        <dbReference type="PROSITE-ProRule" id="PRU00134"/>
    </source>
</evidence>
<dbReference type="SMART" id="SM00333">
    <property type="entry name" value="TUDOR"/>
    <property type="match status" value="4"/>
</dbReference>
<dbReference type="GeneTree" id="ENSGT00940000158754"/>
<dbReference type="InterPro" id="IPR047378">
    <property type="entry name" value="Tudor_TDRD1_rpt3"/>
</dbReference>
<feature type="region of interest" description="Disordered" evidence="5">
    <location>
        <begin position="1"/>
        <end position="46"/>
    </location>
</feature>
<dbReference type="GO" id="GO:0007283">
    <property type="term" value="P:spermatogenesis"/>
    <property type="evidence" value="ECO:0007669"/>
    <property type="project" value="Ensembl"/>
</dbReference>
<feature type="domain" description="Tudor" evidence="6">
    <location>
        <begin position="888"/>
        <end position="946"/>
    </location>
</feature>
<evidence type="ECO:0000256" key="3">
    <source>
        <dbReference type="ARBA" id="ARBA00022833"/>
    </source>
</evidence>
<dbReference type="PROSITE" id="PS50304">
    <property type="entry name" value="TUDOR"/>
    <property type="match status" value="4"/>
</dbReference>
<dbReference type="InterPro" id="IPR002999">
    <property type="entry name" value="Tudor"/>
</dbReference>
<feature type="domain" description="Tudor" evidence="6">
    <location>
        <begin position="229"/>
        <end position="289"/>
    </location>
</feature>
<accession>A0A8B9BF09</accession>
<feature type="compositionally biased region" description="Polar residues" evidence="5">
    <location>
        <begin position="360"/>
        <end position="378"/>
    </location>
</feature>
<dbReference type="Proteomes" id="UP000694426">
    <property type="component" value="Unplaced"/>
</dbReference>
<dbReference type="InterPro" id="IPR002893">
    <property type="entry name" value="Znf_MYND"/>
</dbReference>
<evidence type="ECO:0000259" key="7">
    <source>
        <dbReference type="PROSITE" id="PS50865"/>
    </source>
</evidence>
<dbReference type="SUPFAM" id="SSF144232">
    <property type="entry name" value="HIT/MYND zinc finger-like"/>
    <property type="match status" value="1"/>
</dbReference>
<evidence type="ECO:0000259" key="6">
    <source>
        <dbReference type="PROSITE" id="PS50304"/>
    </source>
</evidence>
<dbReference type="GO" id="GO:0008270">
    <property type="term" value="F:zinc ion binding"/>
    <property type="evidence" value="ECO:0007669"/>
    <property type="project" value="UniProtKB-KW"/>
</dbReference>
<feature type="domain" description="Tudor" evidence="6">
    <location>
        <begin position="674"/>
        <end position="733"/>
    </location>
</feature>
<dbReference type="SUPFAM" id="SSF63748">
    <property type="entry name" value="Tudor/PWWP/MBT"/>
    <property type="match status" value="4"/>
</dbReference>
<dbReference type="GO" id="GO:0034587">
    <property type="term" value="P:piRNA processing"/>
    <property type="evidence" value="ECO:0007669"/>
    <property type="project" value="Ensembl"/>
</dbReference>
<dbReference type="PANTHER" id="PTHR22948:SF4">
    <property type="entry name" value="TUDOR DOMAIN-CONTAINING PROTEIN 1"/>
    <property type="match status" value="1"/>
</dbReference>
<dbReference type="AlphaFoldDB" id="A0A8B9BF09"/>
<dbReference type="Gene3D" id="2.30.30.140">
    <property type="match status" value="4"/>
</dbReference>
<dbReference type="InterPro" id="IPR050621">
    <property type="entry name" value="Tudor_domain_containing"/>
</dbReference>
<dbReference type="FunFam" id="6.10.140.2220:FF:000011">
    <property type="entry name" value="Tudor domain containing 1"/>
    <property type="match status" value="1"/>
</dbReference>
<organism evidence="8 9">
    <name type="scientific">Anser brachyrhynchus</name>
    <name type="common">Pink-footed goose</name>
    <dbReference type="NCBI Taxonomy" id="132585"/>
    <lineage>
        <taxon>Eukaryota</taxon>
        <taxon>Metazoa</taxon>
        <taxon>Chordata</taxon>
        <taxon>Craniata</taxon>
        <taxon>Vertebrata</taxon>
        <taxon>Euteleostomi</taxon>
        <taxon>Archelosauria</taxon>
        <taxon>Archosauria</taxon>
        <taxon>Dinosauria</taxon>
        <taxon>Saurischia</taxon>
        <taxon>Theropoda</taxon>
        <taxon>Coelurosauria</taxon>
        <taxon>Aves</taxon>
        <taxon>Neognathae</taxon>
        <taxon>Galloanserae</taxon>
        <taxon>Anseriformes</taxon>
        <taxon>Anatidae</taxon>
        <taxon>Anserinae</taxon>
        <taxon>Anser</taxon>
    </lineage>
</organism>
<dbReference type="Pfam" id="PF00567">
    <property type="entry name" value="TUDOR"/>
    <property type="match status" value="4"/>
</dbReference>
<feature type="domain" description="MYND-type" evidence="7">
    <location>
        <begin position="86"/>
        <end position="122"/>
    </location>
</feature>
<dbReference type="Ensembl" id="ENSABRT00000004810.1">
    <property type="protein sequence ID" value="ENSABRP00000003317.1"/>
    <property type="gene ID" value="ENSABRG00000003143.1"/>
</dbReference>
<dbReference type="InterPro" id="IPR047377">
    <property type="entry name" value="Tudor_TDRD1_rpt2"/>
</dbReference>
<gene>
    <name evidence="8" type="primary">TDRD1</name>
</gene>
<dbReference type="GO" id="GO:1990904">
    <property type="term" value="C:ribonucleoprotein complex"/>
    <property type="evidence" value="ECO:0007669"/>
    <property type="project" value="Ensembl"/>
</dbReference>
<dbReference type="CDD" id="cd20410">
    <property type="entry name" value="Tudor_TDRD1_rpt3"/>
    <property type="match status" value="1"/>
</dbReference>
<evidence type="ECO:0000256" key="5">
    <source>
        <dbReference type="SAM" id="MobiDB-lite"/>
    </source>
</evidence>
<dbReference type="PROSITE" id="PS01360">
    <property type="entry name" value="ZF_MYND_1"/>
    <property type="match status" value="1"/>
</dbReference>
<dbReference type="FunFam" id="2.30.30.140:FF:000018">
    <property type="entry name" value="Serine/threonine-protein kinase 31"/>
    <property type="match status" value="4"/>
</dbReference>
<dbReference type="GO" id="GO:0141196">
    <property type="term" value="P:transposable element silencing by piRNA-mediated DNA methylation"/>
    <property type="evidence" value="ECO:0007669"/>
    <property type="project" value="Ensembl"/>
</dbReference>
<protein>
    <submittedName>
        <fullName evidence="8">Tudor domain containing 1</fullName>
    </submittedName>
</protein>
<evidence type="ECO:0000256" key="2">
    <source>
        <dbReference type="ARBA" id="ARBA00022771"/>
    </source>
</evidence>
<dbReference type="InterPro" id="IPR047376">
    <property type="entry name" value="Tudor_TDRD1_rpt1"/>
</dbReference>
<dbReference type="Gene3D" id="6.10.140.2220">
    <property type="match status" value="1"/>
</dbReference>
<keyword evidence="9" id="KW-1185">Reference proteome</keyword>